<keyword evidence="2" id="KW-0597">Phosphoprotein</keyword>
<dbReference type="CDD" id="cd13319">
    <property type="entry name" value="PH_RARhoGAP"/>
    <property type="match status" value="1"/>
</dbReference>
<reference evidence="5" key="2">
    <citation type="submission" date="2025-09" db="UniProtKB">
        <authorList>
            <consortium name="Ensembl"/>
        </authorList>
    </citation>
    <scope>IDENTIFICATION</scope>
</reference>
<dbReference type="InterPro" id="IPR047886">
    <property type="entry name" value="ARHGAP20-like_RhoGAP"/>
</dbReference>
<evidence type="ECO:0000256" key="2">
    <source>
        <dbReference type="ARBA" id="ARBA00022553"/>
    </source>
</evidence>
<reference evidence="5" key="1">
    <citation type="submission" date="2025-08" db="UniProtKB">
        <authorList>
            <consortium name="Ensembl"/>
        </authorList>
    </citation>
    <scope>IDENTIFICATION</scope>
</reference>
<dbReference type="InterPro" id="IPR047887">
    <property type="entry name" value="ARHGAP20_PH"/>
</dbReference>
<keyword evidence="1" id="KW-0343">GTPase activation</keyword>
<dbReference type="SUPFAM" id="SSF48350">
    <property type="entry name" value="GTPase activation domain, GAP"/>
    <property type="match status" value="1"/>
</dbReference>
<dbReference type="AlphaFoldDB" id="A0A8D2KYG5"/>
<dbReference type="Pfam" id="PF00620">
    <property type="entry name" value="RhoGAP"/>
    <property type="match status" value="1"/>
</dbReference>
<feature type="domain" description="Rho-GAP" evidence="4">
    <location>
        <begin position="372"/>
        <end position="558"/>
    </location>
</feature>
<dbReference type="InterPro" id="IPR011993">
    <property type="entry name" value="PH-like_dom_sf"/>
</dbReference>
<dbReference type="GO" id="GO:0005096">
    <property type="term" value="F:GTPase activator activity"/>
    <property type="evidence" value="ECO:0007669"/>
    <property type="project" value="UniProtKB-KW"/>
</dbReference>
<keyword evidence="6" id="KW-1185">Reference proteome</keyword>
<protein>
    <recommendedName>
        <fullName evidence="4">Rho-GAP domain-containing protein</fullName>
    </recommendedName>
</protein>
<feature type="region of interest" description="Disordered" evidence="3">
    <location>
        <begin position="956"/>
        <end position="994"/>
    </location>
</feature>
<dbReference type="Proteomes" id="UP000694545">
    <property type="component" value="Unplaced"/>
</dbReference>
<dbReference type="PANTHER" id="PTHR23179:SF36">
    <property type="entry name" value="RHO-GAP DOMAIN-CONTAINING PROTEIN"/>
    <property type="match status" value="1"/>
</dbReference>
<evidence type="ECO:0000256" key="3">
    <source>
        <dbReference type="SAM" id="MobiDB-lite"/>
    </source>
</evidence>
<organism evidence="5 6">
    <name type="scientific">Varanus komodoensis</name>
    <name type="common">Komodo dragon</name>
    <dbReference type="NCBI Taxonomy" id="61221"/>
    <lineage>
        <taxon>Eukaryota</taxon>
        <taxon>Metazoa</taxon>
        <taxon>Chordata</taxon>
        <taxon>Craniata</taxon>
        <taxon>Vertebrata</taxon>
        <taxon>Euteleostomi</taxon>
        <taxon>Lepidosauria</taxon>
        <taxon>Squamata</taxon>
        <taxon>Bifurcata</taxon>
        <taxon>Unidentata</taxon>
        <taxon>Episquamata</taxon>
        <taxon>Toxicofera</taxon>
        <taxon>Anguimorpha</taxon>
        <taxon>Paleoanguimorpha</taxon>
        <taxon>Varanoidea</taxon>
        <taxon>Varanidae</taxon>
        <taxon>Varanus</taxon>
    </lineage>
</organism>
<dbReference type="OMA" id="ALLWHIN"/>
<dbReference type="InterPro" id="IPR047888">
    <property type="entry name" value="ARHGAP20_RA"/>
</dbReference>
<dbReference type="CDD" id="cd04402">
    <property type="entry name" value="RhoGAP_ARHGAP20"/>
    <property type="match status" value="1"/>
</dbReference>
<proteinExistence type="predicted"/>
<feature type="region of interest" description="Disordered" evidence="3">
    <location>
        <begin position="1115"/>
        <end position="1135"/>
    </location>
</feature>
<evidence type="ECO:0000313" key="6">
    <source>
        <dbReference type="Proteomes" id="UP000694545"/>
    </source>
</evidence>
<dbReference type="GO" id="GO:0007165">
    <property type="term" value="P:signal transduction"/>
    <property type="evidence" value="ECO:0007669"/>
    <property type="project" value="InterPro"/>
</dbReference>
<dbReference type="Gene3D" id="1.10.555.10">
    <property type="entry name" value="Rho GTPase activation protein"/>
    <property type="match status" value="1"/>
</dbReference>
<dbReference type="PANTHER" id="PTHR23179">
    <property type="entry name" value="T-CELL ACTIVATION RHO GTPASE ACTIVATING PROTEIN-RELATED"/>
    <property type="match status" value="1"/>
</dbReference>
<sequence length="1135" mass="125306">MHVCAAPSAGPSRVRLRMARREGRVRSDGLPSKGRGSPGQKMKPIVQRRRSTSAALSKALSKSKCHSSREIIFSSPHPDNGLPAGAFGDSNSVFILDEHVQLTLGLQTQERRLFLFSDMLIIAKAKSSSSLKLKKQVHLNEVWTGSCFSEVSEKKMNPETSFVIGWPTTNYVVTYSSPEVKERWLSTLLWHIDEVKRTEYPRSLPMPILLMDGENSSSNTTLSVSNTETVDDTIKKATQQLGLLGRPSDYQLWVIPGRDNPAYPFIGHEHPFSVILSCLRDSADQLHVSNNNTLLTDDYEKSLVDPLPGDRQCQFILKPRPHVPVRLQGEALQKHTKRKKSLIDWALRRSTSTPTGSPASQSPTTPRKLFGLSLAAVCPDGSLPKPIMDILQLLYHEGPSTRGIFRRSANAKICKELKEKLDSGDDVQVDGESVFVAAAVVTDFLRNIPDSVLSSDMHKLWMEAMDKEKRAHKIEAIKSLVNQLPEANLILLRHLFGVLHQIEQNSTENQMNAFNLALCIAPNMLWLPSPTGPEEESKSTKKVAMLVQFLIENSSEIFGGDITELFQRPEKDKSQSVDDFLVQHNDSSDELEYAASYPERAKQHYALDADNGLFGPSGGEREDWDLFSEITACYQSKARNDASADSYELLGEEGSFCSIGSLCSLSPARDRCSSEPSVCLSSQLPSQEHEPVARQSSCDATIMHSHGDYIRRLKQLQLESQKLIEEGLSPRLSRAKQSFWRSPPSCLLTKKLGSQKASLSNRSSFSSLSSTTTSPSASSLSSLDSAFSYCSESSAFSPTEVSSLPFMFGTSTRLHSLSPKVARRSLKEWHKPLTAPSPYSLDAGMETQSQFDQESSCSRGKGQVFMPITATGSPLGEGIWPGDKEEARQVEVFSHALESPSSVNLELCTSASNIECPASQRVQWEKSVKHIEIKCPEAAPRGQESLKRTKITVYMAPKERSPRESPVGHGEEEAASNRSTSSVGGGGPGAPKSLQTVRVHIPQTVFYGQNTPLVLQSISRRHHHGPVVQPAEAQAPERVHLVEPLEAAAQPGSSAGKDESSVFSHTFRFFLPASIRNTVREYFSQDSSKDHCLPEAEVVENELLRQRAEWLRAQPCPGPPAEEHNSLPFAEETFV</sequence>
<dbReference type="Pfam" id="PF22286">
    <property type="entry name" value="RHG20_PH"/>
    <property type="match status" value="1"/>
</dbReference>
<dbReference type="GO" id="GO:0035023">
    <property type="term" value="P:regulation of Rho protein signal transduction"/>
    <property type="evidence" value="ECO:0007669"/>
    <property type="project" value="InterPro"/>
</dbReference>
<dbReference type="SMART" id="SM00324">
    <property type="entry name" value="RhoGAP"/>
    <property type="match status" value="1"/>
</dbReference>
<evidence type="ECO:0000259" key="4">
    <source>
        <dbReference type="PROSITE" id="PS50238"/>
    </source>
</evidence>
<dbReference type="Gene3D" id="2.30.29.30">
    <property type="entry name" value="Pleckstrin-homology domain (PH domain)/Phosphotyrosine-binding domain (PTB)"/>
    <property type="match status" value="1"/>
</dbReference>
<dbReference type="FunFam" id="1.10.555.10:FF:000025">
    <property type="entry name" value="Rho GTPase-activating protein 20"/>
    <property type="match status" value="1"/>
</dbReference>
<dbReference type="PROSITE" id="PS50238">
    <property type="entry name" value="RHOGAP"/>
    <property type="match status" value="1"/>
</dbReference>
<evidence type="ECO:0000313" key="5">
    <source>
        <dbReference type="Ensembl" id="ENSVKKP00000014102.1"/>
    </source>
</evidence>
<accession>A0A8D2KYG5</accession>
<dbReference type="CDD" id="cd17115">
    <property type="entry name" value="RA_RHG20"/>
    <property type="match status" value="1"/>
</dbReference>
<dbReference type="InterPro" id="IPR000198">
    <property type="entry name" value="RhoGAP_dom"/>
</dbReference>
<dbReference type="InterPro" id="IPR008936">
    <property type="entry name" value="Rho_GTPase_activation_prot"/>
</dbReference>
<dbReference type="Ensembl" id="ENSVKKT00000014438.1">
    <property type="protein sequence ID" value="ENSVKKP00000014102.1"/>
    <property type="gene ID" value="ENSVKKG00000009710.1"/>
</dbReference>
<dbReference type="SUPFAM" id="SSF50729">
    <property type="entry name" value="PH domain-like"/>
    <property type="match status" value="1"/>
</dbReference>
<evidence type="ECO:0000256" key="1">
    <source>
        <dbReference type="ARBA" id="ARBA00022468"/>
    </source>
</evidence>
<feature type="region of interest" description="Disordered" evidence="3">
    <location>
        <begin position="20"/>
        <end position="53"/>
    </location>
</feature>
<dbReference type="InterPro" id="IPR000159">
    <property type="entry name" value="RA_dom"/>
</dbReference>
<name>A0A8D2KYG5_VARKO</name>
<dbReference type="Pfam" id="PF00788">
    <property type="entry name" value="RA"/>
    <property type="match status" value="1"/>
</dbReference>